<feature type="binding site" evidence="8">
    <location>
        <position position="11"/>
    </location>
    <ligand>
        <name>substrate</name>
    </ligand>
</feature>
<dbReference type="GO" id="GO:0005829">
    <property type="term" value="C:cytosol"/>
    <property type="evidence" value="ECO:0007669"/>
    <property type="project" value="TreeGrafter"/>
</dbReference>
<feature type="binding site" evidence="8">
    <location>
        <position position="194"/>
    </location>
    <ligand>
        <name>substrate</name>
    </ligand>
</feature>
<comment type="similarity">
    <text evidence="2 8">Belongs to the diaminopimelate epimerase family.</text>
</comment>
<dbReference type="eggNOG" id="COG0253">
    <property type="taxonomic scope" value="Bacteria"/>
</dbReference>
<dbReference type="STRING" id="396014.BF93_18880"/>
<comment type="caution">
    <text evidence="10">The sequence shown here is derived from an EMBL/GenBank/DDBJ whole genome shotgun (WGS) entry which is preliminary data.</text>
</comment>
<keyword evidence="4 8" id="KW-0028">Amino-acid biosynthesis</keyword>
<feature type="active site" description="Proton donor" evidence="8">
    <location>
        <position position="80"/>
    </location>
</feature>
<dbReference type="PANTHER" id="PTHR31689">
    <property type="entry name" value="DIAMINOPIMELATE EPIMERASE, CHLOROPLASTIC"/>
    <property type="match status" value="1"/>
</dbReference>
<feature type="site" description="Could be important to modulate the pK values of the two catalytic cysteine residues" evidence="8">
    <location>
        <position position="163"/>
    </location>
</feature>
<evidence type="ECO:0000256" key="4">
    <source>
        <dbReference type="ARBA" id="ARBA00022605"/>
    </source>
</evidence>
<dbReference type="GO" id="GO:0009089">
    <property type="term" value="P:lysine biosynthetic process via diaminopimelate"/>
    <property type="evidence" value="ECO:0007669"/>
    <property type="project" value="UniProtKB-UniRule"/>
</dbReference>
<dbReference type="EC" id="5.1.1.7" evidence="3 8"/>
<comment type="caution">
    <text evidence="8">Lacks conserved residue(s) required for the propagation of feature annotation.</text>
</comment>
<dbReference type="HOGENOM" id="CLU_053306_4_0_11"/>
<evidence type="ECO:0000256" key="8">
    <source>
        <dbReference type="HAMAP-Rule" id="MF_00197"/>
    </source>
</evidence>
<accession>Z9JSQ6</accession>
<feature type="binding site" evidence="8">
    <location>
        <position position="71"/>
    </location>
    <ligand>
        <name>substrate</name>
    </ligand>
</feature>
<dbReference type="Gene3D" id="3.10.310.10">
    <property type="entry name" value="Diaminopimelate Epimerase, Chain A, domain 1"/>
    <property type="match status" value="2"/>
</dbReference>
<dbReference type="Proteomes" id="UP000023067">
    <property type="component" value="Unassembled WGS sequence"/>
</dbReference>
<sequence>MRVTKGHGTFNDFVLVDDPDGELSLDAQHVRGLADRRGGLGGDGVIRVVRTCSAGVDAPADAPEWFMDYRNADGSIAEMCGNGVRVFAAYLDRAGRAPEGIFPIWTRSGVRTVEILERPGAEGPGAWQVRVGMGPARIGDTPRTLELAGRRLPTTDVDMGNPHAVAILPAEIDLDGIDLERRPELAPFPESGVNIELVSLRGPRHAALRVHERGVGETLSCGTGTVAAAVVAARSVGEEGGAPWRMDVPGGTLTVGWTEDGQTTLSGPAELIAEVTLLA</sequence>
<evidence type="ECO:0000256" key="7">
    <source>
        <dbReference type="ARBA" id="ARBA00051712"/>
    </source>
</evidence>
<keyword evidence="6 8" id="KW-0413">Isomerase</keyword>
<dbReference type="HAMAP" id="MF_00197">
    <property type="entry name" value="DAP_epimerase"/>
    <property type="match status" value="1"/>
</dbReference>
<evidence type="ECO:0000313" key="10">
    <source>
        <dbReference type="EMBL" id="EWS81234.1"/>
    </source>
</evidence>
<feature type="binding site" evidence="8">
    <location>
        <begin position="212"/>
        <end position="213"/>
    </location>
    <ligand>
        <name>substrate</name>
    </ligand>
</feature>
<evidence type="ECO:0000256" key="2">
    <source>
        <dbReference type="ARBA" id="ARBA00010219"/>
    </source>
</evidence>
<dbReference type="SUPFAM" id="SSF54506">
    <property type="entry name" value="Diaminopimelate epimerase-like"/>
    <property type="match status" value="2"/>
</dbReference>
<evidence type="ECO:0000256" key="3">
    <source>
        <dbReference type="ARBA" id="ARBA00013080"/>
    </source>
</evidence>
<feature type="binding site" evidence="8">
    <location>
        <begin position="222"/>
        <end position="223"/>
    </location>
    <ligand>
        <name>substrate</name>
    </ligand>
</feature>
<comment type="catalytic activity">
    <reaction evidence="7 8">
        <text>(2S,6S)-2,6-diaminopimelate = meso-2,6-diaminopimelate</text>
        <dbReference type="Rhea" id="RHEA:15393"/>
        <dbReference type="ChEBI" id="CHEBI:57609"/>
        <dbReference type="ChEBI" id="CHEBI:57791"/>
        <dbReference type="EC" id="5.1.1.7"/>
    </reaction>
</comment>
<keyword evidence="11" id="KW-1185">Reference proteome</keyword>
<comment type="pathway">
    <text evidence="1 8">Amino-acid biosynthesis; L-lysine biosynthesis via DAP pathway; DL-2,6-diaminopimelate from LL-2,6-diaminopimelate: step 1/1.</text>
</comment>
<organism evidence="10 11">
    <name type="scientific">Brachybacterium phenoliresistens</name>
    <dbReference type="NCBI Taxonomy" id="396014"/>
    <lineage>
        <taxon>Bacteria</taxon>
        <taxon>Bacillati</taxon>
        <taxon>Actinomycetota</taxon>
        <taxon>Actinomycetes</taxon>
        <taxon>Micrococcales</taxon>
        <taxon>Dermabacteraceae</taxon>
        <taxon>Brachybacterium</taxon>
    </lineage>
</organism>
<comment type="subcellular location">
    <subcellularLocation>
        <location evidence="8">Cytoplasm</location>
    </subcellularLocation>
</comment>
<feature type="site" description="Could be important to modulate the pK values of the two catalytic cysteine residues" evidence="8">
    <location>
        <position position="212"/>
    </location>
</feature>
<reference evidence="10 11" key="1">
    <citation type="submission" date="2014-02" db="EMBL/GenBank/DDBJ databases">
        <title>Genome sequence of Brachybacterium phenoliresistens strain W13A50.</title>
        <authorList>
            <person name="Wang X."/>
        </authorList>
    </citation>
    <scope>NUCLEOTIDE SEQUENCE [LARGE SCALE GENOMIC DNA]</scope>
    <source>
        <strain evidence="10 11">W13A50</strain>
    </source>
</reference>
<dbReference type="PANTHER" id="PTHR31689:SF0">
    <property type="entry name" value="DIAMINOPIMELATE EPIMERASE"/>
    <property type="match status" value="1"/>
</dbReference>
<dbReference type="EMBL" id="JDYK01000009">
    <property type="protein sequence ID" value="EWS81234.1"/>
    <property type="molecule type" value="Genomic_DNA"/>
</dbReference>
<keyword evidence="8" id="KW-0963">Cytoplasm</keyword>
<dbReference type="GO" id="GO:0008837">
    <property type="term" value="F:diaminopimelate epimerase activity"/>
    <property type="evidence" value="ECO:0007669"/>
    <property type="project" value="UniProtKB-UniRule"/>
</dbReference>
<proteinExistence type="inferred from homology"/>
<dbReference type="NCBIfam" id="TIGR00652">
    <property type="entry name" value="DapF"/>
    <property type="match status" value="1"/>
</dbReference>
<dbReference type="AlphaFoldDB" id="Z9JSQ6"/>
<feature type="active site" description="Proton acceptor" evidence="8">
    <location>
        <position position="221"/>
    </location>
</feature>
<evidence type="ECO:0000313" key="11">
    <source>
        <dbReference type="Proteomes" id="UP000023067"/>
    </source>
</evidence>
<comment type="function">
    <text evidence="8">Catalyzes the stereoinversion of LL-2,6-diaminopimelate (L,L-DAP) to meso-diaminopimelate (meso-DAP), a precursor of L-lysine and an essential component of the bacterial peptidoglycan.</text>
</comment>
<evidence type="ECO:0000256" key="6">
    <source>
        <dbReference type="ARBA" id="ARBA00023235"/>
    </source>
</evidence>
<feature type="binding site" evidence="8">
    <location>
        <position position="161"/>
    </location>
    <ligand>
        <name>substrate</name>
    </ligand>
</feature>
<gene>
    <name evidence="8" type="primary">dapF</name>
    <name evidence="10" type="ORF">BF93_18880</name>
</gene>
<dbReference type="PATRIC" id="fig|396014.3.peg.2111"/>
<dbReference type="InterPro" id="IPR001653">
    <property type="entry name" value="DAP_epimerase_DapF"/>
</dbReference>
<dbReference type="InterPro" id="IPR018510">
    <property type="entry name" value="DAP_epimerase_AS"/>
</dbReference>
<evidence type="ECO:0000256" key="1">
    <source>
        <dbReference type="ARBA" id="ARBA00005196"/>
    </source>
</evidence>
<comment type="subunit">
    <text evidence="8">Homodimer.</text>
</comment>
<feature type="binding site" evidence="8">
    <location>
        <begin position="81"/>
        <end position="82"/>
    </location>
    <ligand>
        <name>substrate</name>
    </ligand>
</feature>
<name>Z9JSQ6_9MICO</name>
<feature type="active site" evidence="9">
    <location>
        <position position="80"/>
    </location>
</feature>
<keyword evidence="5 8" id="KW-0457">Lysine biosynthesis</keyword>
<dbReference type="Pfam" id="PF01678">
    <property type="entry name" value="DAP_epimerase"/>
    <property type="match status" value="2"/>
</dbReference>
<evidence type="ECO:0000256" key="9">
    <source>
        <dbReference type="PROSITE-ProRule" id="PRU10125"/>
    </source>
</evidence>
<evidence type="ECO:0000256" key="5">
    <source>
        <dbReference type="ARBA" id="ARBA00023154"/>
    </source>
</evidence>
<dbReference type="PROSITE" id="PS01326">
    <property type="entry name" value="DAP_EPIMERASE"/>
    <property type="match status" value="1"/>
</dbReference>
<dbReference type="UniPathway" id="UPA00034">
    <property type="reaction ID" value="UER00025"/>
</dbReference>
<protein>
    <recommendedName>
        <fullName evidence="3 8">Diaminopimelate epimerase</fullName>
        <shortName evidence="8">DAP epimerase</shortName>
        <ecNumber evidence="3 8">5.1.1.7</ecNumber>
    </recommendedName>
    <alternativeName>
        <fullName evidence="8">PLP-independent amino acid racemase</fullName>
    </alternativeName>
</protein>